<dbReference type="PANTHER" id="PTHR45962:SF1">
    <property type="entry name" value="N-FATTY-ACYL-AMINO ACID SYNTHASE_HYDROLASE PM20D1"/>
    <property type="match status" value="1"/>
</dbReference>
<feature type="binding site" evidence="7">
    <location>
        <position position="203"/>
    </location>
    <ligand>
        <name>Zn(2+)</name>
        <dbReference type="ChEBI" id="CHEBI:29105"/>
        <label>1</label>
    </ligand>
</feature>
<gene>
    <name evidence="10" type="ORF">QBC35DRAFT_394665</name>
</gene>
<dbReference type="GO" id="GO:0004181">
    <property type="term" value="F:metallocarboxypeptidase activity"/>
    <property type="evidence" value="ECO:0007669"/>
    <property type="project" value="InterPro"/>
</dbReference>
<protein>
    <recommendedName>
        <fullName evidence="9">Peptidase M20 dimerisation domain-containing protein</fullName>
    </recommendedName>
</protein>
<evidence type="ECO:0000256" key="7">
    <source>
        <dbReference type="PIRSR" id="PIRSR037217-2"/>
    </source>
</evidence>
<feature type="binding site" evidence="7">
    <location>
        <position position="203"/>
    </location>
    <ligand>
        <name>Zn(2+)</name>
        <dbReference type="ChEBI" id="CHEBI:29105"/>
        <label>2</label>
    </ligand>
</feature>
<name>A0AAN7ADD9_9PEZI</name>
<keyword evidence="2" id="KW-0645">Protease</keyword>
<evidence type="ECO:0000256" key="5">
    <source>
        <dbReference type="ARBA" id="ARBA00022833"/>
    </source>
</evidence>
<keyword evidence="8" id="KW-0472">Membrane</keyword>
<evidence type="ECO:0000256" key="1">
    <source>
        <dbReference type="ARBA" id="ARBA00006247"/>
    </source>
</evidence>
<dbReference type="GO" id="GO:0051603">
    <property type="term" value="P:proteolysis involved in protein catabolic process"/>
    <property type="evidence" value="ECO:0007669"/>
    <property type="project" value="TreeGrafter"/>
</dbReference>
<feature type="binding site" evidence="7">
    <location>
        <position position="238"/>
    </location>
    <ligand>
        <name>Zn(2+)</name>
        <dbReference type="ChEBI" id="CHEBI:29105"/>
        <label>1</label>
    </ligand>
</feature>
<dbReference type="SUPFAM" id="SSF53187">
    <property type="entry name" value="Zn-dependent exopeptidases"/>
    <property type="match status" value="1"/>
</dbReference>
<dbReference type="GO" id="GO:0000328">
    <property type="term" value="C:fungal-type vacuole lumen"/>
    <property type="evidence" value="ECO:0007669"/>
    <property type="project" value="TreeGrafter"/>
</dbReference>
<evidence type="ECO:0000259" key="9">
    <source>
        <dbReference type="Pfam" id="PF07687"/>
    </source>
</evidence>
<dbReference type="Gene3D" id="1.10.150.900">
    <property type="match status" value="1"/>
</dbReference>
<dbReference type="PIRSF" id="PIRSF037217">
    <property type="entry name" value="Carboxypeptidase_S"/>
    <property type="match status" value="1"/>
</dbReference>
<keyword evidence="11" id="KW-1185">Reference proteome</keyword>
<keyword evidence="5 7" id="KW-0862">Zinc</keyword>
<dbReference type="InterPro" id="IPR036264">
    <property type="entry name" value="Bact_exopeptidase_dim_dom"/>
</dbReference>
<feature type="domain" description="Peptidase M20 dimerisation" evidence="9">
    <location>
        <begin position="284"/>
        <end position="446"/>
    </location>
</feature>
<proteinExistence type="inferred from homology"/>
<feature type="binding site" evidence="7">
    <location>
        <position position="545"/>
    </location>
    <ligand>
        <name>Zn(2+)</name>
        <dbReference type="ChEBI" id="CHEBI:29105"/>
        <label>1</label>
    </ligand>
</feature>
<feature type="active site" description="Proton acceptor" evidence="6">
    <location>
        <position position="237"/>
    </location>
</feature>
<dbReference type="Pfam" id="PF07687">
    <property type="entry name" value="M20_dimer"/>
    <property type="match status" value="1"/>
</dbReference>
<evidence type="ECO:0000313" key="10">
    <source>
        <dbReference type="EMBL" id="KAK4183068.1"/>
    </source>
</evidence>
<reference evidence="10" key="1">
    <citation type="journal article" date="2023" name="Mol. Phylogenet. Evol.">
        <title>Genome-scale phylogeny and comparative genomics of the fungal order Sordariales.</title>
        <authorList>
            <person name="Hensen N."/>
            <person name="Bonometti L."/>
            <person name="Westerberg I."/>
            <person name="Brannstrom I.O."/>
            <person name="Guillou S."/>
            <person name="Cros-Aarteil S."/>
            <person name="Calhoun S."/>
            <person name="Haridas S."/>
            <person name="Kuo A."/>
            <person name="Mondo S."/>
            <person name="Pangilinan J."/>
            <person name="Riley R."/>
            <person name="LaButti K."/>
            <person name="Andreopoulos B."/>
            <person name="Lipzen A."/>
            <person name="Chen C."/>
            <person name="Yan M."/>
            <person name="Daum C."/>
            <person name="Ng V."/>
            <person name="Clum A."/>
            <person name="Steindorff A."/>
            <person name="Ohm R.A."/>
            <person name="Martin F."/>
            <person name="Silar P."/>
            <person name="Natvig D.O."/>
            <person name="Lalanne C."/>
            <person name="Gautier V."/>
            <person name="Ament-Velasquez S.L."/>
            <person name="Kruys A."/>
            <person name="Hutchinson M.I."/>
            <person name="Powell A.J."/>
            <person name="Barry K."/>
            <person name="Miller A.N."/>
            <person name="Grigoriev I.V."/>
            <person name="Debuchy R."/>
            <person name="Gladieux P."/>
            <person name="Hiltunen Thoren M."/>
            <person name="Johannesson H."/>
        </authorList>
    </citation>
    <scope>NUCLEOTIDE SEQUENCE</scope>
    <source>
        <strain evidence="10">PSN309</strain>
    </source>
</reference>
<dbReference type="SUPFAM" id="SSF55031">
    <property type="entry name" value="Bacterial exopeptidase dimerisation domain"/>
    <property type="match status" value="1"/>
</dbReference>
<feature type="active site" evidence="6">
    <location>
        <position position="170"/>
    </location>
</feature>
<dbReference type="InterPro" id="IPR001261">
    <property type="entry name" value="ArgE/DapE_CS"/>
</dbReference>
<keyword evidence="4" id="KW-0378">Hydrolase</keyword>
<evidence type="ECO:0000256" key="2">
    <source>
        <dbReference type="ARBA" id="ARBA00022670"/>
    </source>
</evidence>
<keyword evidence="3 7" id="KW-0479">Metal-binding</keyword>
<dbReference type="Pfam" id="PF01546">
    <property type="entry name" value="Peptidase_M20"/>
    <property type="match status" value="1"/>
</dbReference>
<sequence>MAETRPAQQRARSRLSKFAAFFIAFCLFWISFPYTFTIVDGSNAILDLKTSLLDKDFKSQCVQPDQLFPGKEAGLDKLYDRISSSEFRNLSINRLSGAIQVRTESFDDMGAVGQDKRWDIFYDFHRYLEASFPLVYEKLLVEKVNTHGLLFTWNGTDDLLRPTLLMAHQDVVPVPAATVGAWTHPPWSGAYDGKYIWGRGASDCKNTLIALLESLEVLLEADFKPKRTVLLSFGFDEEISGTRGAGNLSTYIKKRYGDNGVAVIVDEGSTFEEAWGTLFAKPGTAEKGYTDVHITIRMPGGHSSIPSDHTSIGVLSELIVAIESDQYETRLADDNPYLAQLKCGAAYAEDFPKDLKKHLVHRASSRAGPYTSDRDHLAYAAAKQGLAIKYLMQTSQAVDIISGGVKVNALPERATVVVNHRINIGETTKVVEDRITKLAGHIAKKYNLTLHAFDGKEEPSSIILEPSKHKLEVAPVTPANGADSKSPYAILAGTVRALYGKEIVVTPGIMTGNTDTRYYWDLTKHIFRFTPGLDPEDGAGLGNIHTVDERVSVLNHINSVKWFTLFVLNMDEADLGESSNSVGSASKASSKEI</sequence>
<evidence type="ECO:0000313" key="11">
    <source>
        <dbReference type="Proteomes" id="UP001302126"/>
    </source>
</evidence>
<dbReference type="InterPro" id="IPR011650">
    <property type="entry name" value="Peptidase_M20_dimer"/>
</dbReference>
<keyword evidence="8" id="KW-0812">Transmembrane</keyword>
<accession>A0AAN7ADD9</accession>
<dbReference type="Gene3D" id="3.30.70.360">
    <property type="match status" value="1"/>
</dbReference>
<organism evidence="10 11">
    <name type="scientific">Podospora australis</name>
    <dbReference type="NCBI Taxonomy" id="1536484"/>
    <lineage>
        <taxon>Eukaryota</taxon>
        <taxon>Fungi</taxon>
        <taxon>Dikarya</taxon>
        <taxon>Ascomycota</taxon>
        <taxon>Pezizomycotina</taxon>
        <taxon>Sordariomycetes</taxon>
        <taxon>Sordariomycetidae</taxon>
        <taxon>Sordariales</taxon>
        <taxon>Podosporaceae</taxon>
        <taxon>Podospora</taxon>
    </lineage>
</organism>
<dbReference type="InterPro" id="IPR047177">
    <property type="entry name" value="Pept_M20A"/>
</dbReference>
<comment type="similarity">
    <text evidence="1">Belongs to the peptidase M20A family.</text>
</comment>
<reference evidence="10" key="2">
    <citation type="submission" date="2023-05" db="EMBL/GenBank/DDBJ databases">
        <authorList>
            <consortium name="Lawrence Berkeley National Laboratory"/>
            <person name="Steindorff A."/>
            <person name="Hensen N."/>
            <person name="Bonometti L."/>
            <person name="Westerberg I."/>
            <person name="Brannstrom I.O."/>
            <person name="Guillou S."/>
            <person name="Cros-Aarteil S."/>
            <person name="Calhoun S."/>
            <person name="Haridas S."/>
            <person name="Kuo A."/>
            <person name="Mondo S."/>
            <person name="Pangilinan J."/>
            <person name="Riley R."/>
            <person name="Labutti K."/>
            <person name="Andreopoulos B."/>
            <person name="Lipzen A."/>
            <person name="Chen C."/>
            <person name="Yanf M."/>
            <person name="Daum C."/>
            <person name="Ng V."/>
            <person name="Clum A."/>
            <person name="Ohm R."/>
            <person name="Martin F."/>
            <person name="Silar P."/>
            <person name="Natvig D."/>
            <person name="Lalanne C."/>
            <person name="Gautier V."/>
            <person name="Ament-Velasquez S.L."/>
            <person name="Kruys A."/>
            <person name="Hutchinson M.I."/>
            <person name="Powell A.J."/>
            <person name="Barry K."/>
            <person name="Miller A.N."/>
            <person name="Grigoriev I.V."/>
            <person name="Debuchy R."/>
            <person name="Gladieux P."/>
            <person name="Thoren M.H."/>
            <person name="Johannesson H."/>
        </authorList>
    </citation>
    <scope>NUCLEOTIDE SEQUENCE</scope>
    <source>
        <strain evidence="10">PSN309</strain>
    </source>
</reference>
<feature type="binding site" evidence="7">
    <location>
        <position position="266"/>
    </location>
    <ligand>
        <name>Zn(2+)</name>
        <dbReference type="ChEBI" id="CHEBI:29105"/>
        <label>2</label>
    </ligand>
</feature>
<dbReference type="EMBL" id="MU864580">
    <property type="protein sequence ID" value="KAK4183068.1"/>
    <property type="molecule type" value="Genomic_DNA"/>
</dbReference>
<dbReference type="AlphaFoldDB" id="A0AAN7ADD9"/>
<evidence type="ECO:0000256" key="8">
    <source>
        <dbReference type="SAM" id="Phobius"/>
    </source>
</evidence>
<dbReference type="PANTHER" id="PTHR45962">
    <property type="entry name" value="N-FATTY-ACYL-AMINO ACID SYNTHASE/HYDROLASE PM20D1"/>
    <property type="match status" value="1"/>
</dbReference>
<dbReference type="FunFam" id="3.40.630.10:FF:000027">
    <property type="entry name" value="N-fatty-acyl-amino acid synthase/hydrolase PM20D1"/>
    <property type="match status" value="1"/>
</dbReference>
<dbReference type="InterPro" id="IPR017141">
    <property type="entry name" value="Pept_M20_carboxypep"/>
</dbReference>
<dbReference type="CDD" id="cd05674">
    <property type="entry name" value="M20_yscS"/>
    <property type="match status" value="1"/>
</dbReference>
<feature type="binding site" evidence="7">
    <location>
        <position position="168"/>
    </location>
    <ligand>
        <name>Zn(2+)</name>
        <dbReference type="ChEBI" id="CHEBI:29105"/>
        <label>2</label>
    </ligand>
</feature>
<evidence type="ECO:0000256" key="3">
    <source>
        <dbReference type="ARBA" id="ARBA00022723"/>
    </source>
</evidence>
<keyword evidence="8" id="KW-1133">Transmembrane helix</keyword>
<dbReference type="Gene3D" id="3.40.630.10">
    <property type="entry name" value="Zn peptidases"/>
    <property type="match status" value="1"/>
</dbReference>
<evidence type="ECO:0000256" key="4">
    <source>
        <dbReference type="ARBA" id="ARBA00022801"/>
    </source>
</evidence>
<dbReference type="GO" id="GO:0046872">
    <property type="term" value="F:metal ion binding"/>
    <property type="evidence" value="ECO:0007669"/>
    <property type="project" value="UniProtKB-KW"/>
</dbReference>
<dbReference type="PROSITE" id="PS00759">
    <property type="entry name" value="ARGE_DAPE_CPG2_2"/>
    <property type="match status" value="1"/>
</dbReference>
<dbReference type="Proteomes" id="UP001302126">
    <property type="component" value="Unassembled WGS sequence"/>
</dbReference>
<comment type="caution">
    <text evidence="10">The sequence shown here is derived from an EMBL/GenBank/DDBJ whole genome shotgun (WGS) entry which is preliminary data.</text>
</comment>
<dbReference type="InterPro" id="IPR002933">
    <property type="entry name" value="Peptidase_M20"/>
</dbReference>
<feature type="transmembrane region" description="Helical" evidence="8">
    <location>
        <begin position="18"/>
        <end position="36"/>
    </location>
</feature>
<evidence type="ECO:0000256" key="6">
    <source>
        <dbReference type="PIRSR" id="PIRSR037217-1"/>
    </source>
</evidence>